<evidence type="ECO:0000256" key="3">
    <source>
        <dbReference type="ARBA" id="ARBA00022679"/>
    </source>
</evidence>
<dbReference type="GO" id="GO:0030244">
    <property type="term" value="P:cellulose biosynthetic process"/>
    <property type="evidence" value="ECO:0007669"/>
    <property type="project" value="InterPro"/>
</dbReference>
<dbReference type="GO" id="GO:0016760">
    <property type="term" value="F:cellulose synthase (UDP-forming) activity"/>
    <property type="evidence" value="ECO:0007669"/>
    <property type="project" value="InterPro"/>
</dbReference>
<dbReference type="FunFam" id="3.90.550.10:FF:000112">
    <property type="entry name" value="Cellulose synthase-like protein E1"/>
    <property type="match status" value="1"/>
</dbReference>
<comment type="similarity">
    <text evidence="9">Belongs to the glycosyltransferase 2 family. Plant cellulose synthase-like E subfamily.</text>
</comment>
<protein>
    <recommendedName>
        <fullName evidence="14">Cellulose synthase-like protein E1</fullName>
    </recommendedName>
</protein>
<keyword evidence="6 11" id="KW-0472">Membrane</keyword>
<keyword evidence="13" id="KW-1185">Reference proteome</keyword>
<feature type="binding site" evidence="10">
    <location>
        <position position="77"/>
    </location>
    <ligand>
        <name>Mn(2+)</name>
        <dbReference type="ChEBI" id="CHEBI:29035"/>
    </ligand>
</feature>
<proteinExistence type="inferred from homology"/>
<keyword evidence="4 11" id="KW-0812">Transmembrane</keyword>
<sequence>EWSSFSSQCDHQTILQVLIDGRNPNVVDIDGSALPTLVYLSREKRPNHPHNFKAGALNALIRVSSKISNSKIILNVDCDMYSNNSESVRDALCFFMDEQKSHDIGFVQFPQSFYNLTKKDIYGSSLSILREVELPGMDACGGPPYIGTGCFHRREALCGKKYGKEFNFIYEQNVLNKVHEGATKLEERAKILADCTFEEGTQWGKEMGLKYGCAVEDVLTGLSIHCRGWKSVYFNPTRKGFLGVAPITLGQTLVQFKRWSGGNLEILLSKYGPLSYGVGRIKLGHRLAYCLWCFWAPNWLATLYYSVIPSLYLLKGISLFPRITSPWFLPFAYVIITETLSSLGEFLCFGSTLQCWWNEQRIWMFKRTTSYLFGFIDTLLNLFGFANSGFNITTKVTDQDASKRYEKDIMEFGNSSLMFIILATLAMLNLFCLLWGLERMIMNTKTSNFESLFLQVLLCGCLVIINLPIYNGLFFRKDSGHMPTSVTVKSIILAVLSCFLILY</sequence>
<comment type="function">
    <text evidence="8">Thought to be a Golgi-localized beta-glycan synthase that polymerize the backbones of noncellulosic polysaccharides (hemicelluloses) of plant cell wall.</text>
</comment>
<dbReference type="Proteomes" id="UP000230069">
    <property type="component" value="Unassembled WGS sequence"/>
</dbReference>
<accession>A0A2G5E4G2</accession>
<keyword evidence="3" id="KW-0808">Transferase</keyword>
<evidence type="ECO:0008006" key="14">
    <source>
        <dbReference type="Google" id="ProtNLM"/>
    </source>
</evidence>
<feature type="transmembrane region" description="Helical" evidence="11">
    <location>
        <begin position="482"/>
        <end position="502"/>
    </location>
</feature>
<evidence type="ECO:0000256" key="10">
    <source>
        <dbReference type="PIRSR" id="PIRSR605150-3"/>
    </source>
</evidence>
<dbReference type="InterPro" id="IPR005150">
    <property type="entry name" value="Cellulose_synth"/>
</dbReference>
<feature type="non-terminal residue" evidence="12">
    <location>
        <position position="1"/>
    </location>
</feature>
<evidence type="ECO:0000256" key="1">
    <source>
        <dbReference type="ARBA" id="ARBA00004127"/>
    </source>
</evidence>
<organism evidence="12 13">
    <name type="scientific">Aquilegia coerulea</name>
    <name type="common">Rocky mountain columbine</name>
    <dbReference type="NCBI Taxonomy" id="218851"/>
    <lineage>
        <taxon>Eukaryota</taxon>
        <taxon>Viridiplantae</taxon>
        <taxon>Streptophyta</taxon>
        <taxon>Embryophyta</taxon>
        <taxon>Tracheophyta</taxon>
        <taxon>Spermatophyta</taxon>
        <taxon>Magnoliopsida</taxon>
        <taxon>Ranunculales</taxon>
        <taxon>Ranunculaceae</taxon>
        <taxon>Thalictroideae</taxon>
        <taxon>Aquilegia</taxon>
    </lineage>
</organism>
<evidence type="ECO:0000256" key="2">
    <source>
        <dbReference type="ARBA" id="ARBA00022676"/>
    </source>
</evidence>
<dbReference type="GO" id="GO:0016020">
    <property type="term" value="C:membrane"/>
    <property type="evidence" value="ECO:0007669"/>
    <property type="project" value="InterPro"/>
</dbReference>
<gene>
    <name evidence="12" type="ORF">AQUCO_01200081v1</name>
</gene>
<dbReference type="InterPro" id="IPR029044">
    <property type="entry name" value="Nucleotide-diphossugar_trans"/>
</dbReference>
<dbReference type="Pfam" id="PF03552">
    <property type="entry name" value="Cellulose_synt"/>
    <property type="match status" value="2"/>
</dbReference>
<keyword evidence="7" id="KW-0961">Cell wall biogenesis/degradation</keyword>
<reference evidence="12 13" key="1">
    <citation type="submission" date="2017-09" db="EMBL/GenBank/DDBJ databases">
        <title>WGS assembly of Aquilegia coerulea Goldsmith.</title>
        <authorList>
            <person name="Hodges S."/>
            <person name="Kramer E."/>
            <person name="Nordborg M."/>
            <person name="Tomkins J."/>
            <person name="Borevitz J."/>
            <person name="Derieg N."/>
            <person name="Yan J."/>
            <person name="Mihaltcheva S."/>
            <person name="Hayes R.D."/>
            <person name="Rokhsar D."/>
        </authorList>
    </citation>
    <scope>NUCLEOTIDE SEQUENCE [LARGE SCALE GENOMIC DNA]</scope>
    <source>
        <strain evidence="13">cv. Goldsmith</strain>
    </source>
</reference>
<dbReference type="OrthoDB" id="1929172at2759"/>
<dbReference type="Gene3D" id="3.90.550.10">
    <property type="entry name" value="Spore Coat Polysaccharide Biosynthesis Protein SpsA, Chain A"/>
    <property type="match status" value="1"/>
</dbReference>
<dbReference type="GO" id="GO:0071555">
    <property type="term" value="P:cell wall organization"/>
    <property type="evidence" value="ECO:0007669"/>
    <property type="project" value="UniProtKB-KW"/>
</dbReference>
<evidence type="ECO:0000256" key="4">
    <source>
        <dbReference type="ARBA" id="ARBA00022692"/>
    </source>
</evidence>
<evidence type="ECO:0000256" key="5">
    <source>
        <dbReference type="ARBA" id="ARBA00022989"/>
    </source>
</evidence>
<dbReference type="EMBL" id="KZ305029">
    <property type="protein sequence ID" value="PIA50629.1"/>
    <property type="molecule type" value="Genomic_DNA"/>
</dbReference>
<feature type="transmembrane region" description="Helical" evidence="11">
    <location>
        <begin position="287"/>
        <end position="307"/>
    </location>
</feature>
<evidence type="ECO:0000313" key="12">
    <source>
        <dbReference type="EMBL" id="PIA50629.1"/>
    </source>
</evidence>
<evidence type="ECO:0000256" key="7">
    <source>
        <dbReference type="ARBA" id="ARBA00023316"/>
    </source>
</evidence>
<evidence type="ECO:0000256" key="9">
    <source>
        <dbReference type="ARBA" id="ARBA00060766"/>
    </source>
</evidence>
<dbReference type="AlphaFoldDB" id="A0A2G5E4G2"/>
<feature type="transmembrane region" description="Helical" evidence="11">
    <location>
        <begin position="412"/>
        <end position="437"/>
    </location>
</feature>
<evidence type="ECO:0000256" key="6">
    <source>
        <dbReference type="ARBA" id="ARBA00023136"/>
    </source>
</evidence>
<evidence type="ECO:0000313" key="13">
    <source>
        <dbReference type="Proteomes" id="UP000230069"/>
    </source>
</evidence>
<comment type="subcellular location">
    <subcellularLocation>
        <location evidence="1">Endomembrane system</location>
        <topology evidence="1">Multi-pass membrane protein</topology>
    </subcellularLocation>
</comment>
<name>A0A2G5E4G2_AQUCA</name>
<keyword evidence="2" id="KW-0328">Glycosyltransferase</keyword>
<feature type="binding site" evidence="10">
    <location>
        <position position="53"/>
    </location>
    <ligand>
        <name>Mn(2+)</name>
        <dbReference type="ChEBI" id="CHEBI:29035"/>
    </ligand>
</feature>
<dbReference type="PANTHER" id="PTHR13301">
    <property type="entry name" value="X-BOX TRANSCRIPTION FACTOR-RELATED"/>
    <property type="match status" value="1"/>
</dbReference>
<feature type="transmembrane region" description="Helical" evidence="11">
    <location>
        <begin position="327"/>
        <end position="350"/>
    </location>
</feature>
<evidence type="ECO:0000256" key="8">
    <source>
        <dbReference type="ARBA" id="ARBA00037405"/>
    </source>
</evidence>
<feature type="transmembrane region" description="Helical" evidence="11">
    <location>
        <begin position="371"/>
        <end position="392"/>
    </location>
</feature>
<evidence type="ECO:0000256" key="11">
    <source>
        <dbReference type="SAM" id="Phobius"/>
    </source>
</evidence>
<dbReference type="GO" id="GO:0012505">
    <property type="term" value="C:endomembrane system"/>
    <property type="evidence" value="ECO:0007669"/>
    <property type="project" value="UniProtKB-SubCell"/>
</dbReference>
<feature type="transmembrane region" description="Helical" evidence="11">
    <location>
        <begin position="449"/>
        <end position="470"/>
    </location>
</feature>
<dbReference type="SUPFAM" id="SSF53448">
    <property type="entry name" value="Nucleotide-diphospho-sugar transferases"/>
    <property type="match status" value="1"/>
</dbReference>
<keyword evidence="5 11" id="KW-1133">Transmembrane helix</keyword>